<dbReference type="EMBL" id="JH597773">
    <property type="protein sequence ID" value="EHQ05361.1"/>
    <property type="molecule type" value="Genomic_DNA"/>
</dbReference>
<gene>
    <name evidence="1" type="ORF">Lepil_0658</name>
</gene>
<proteinExistence type="predicted"/>
<dbReference type="Pfam" id="PF08850">
    <property type="entry name" value="DUF1820"/>
    <property type="match status" value="1"/>
</dbReference>
<evidence type="ECO:0000313" key="1">
    <source>
        <dbReference type="EMBL" id="EHQ05361.1"/>
    </source>
</evidence>
<organism evidence="1 2">
    <name type="scientific">Leptonema illini DSM 21528</name>
    <dbReference type="NCBI Taxonomy" id="929563"/>
    <lineage>
        <taxon>Bacteria</taxon>
        <taxon>Pseudomonadati</taxon>
        <taxon>Spirochaetota</taxon>
        <taxon>Spirochaetia</taxon>
        <taxon>Leptospirales</taxon>
        <taxon>Leptospiraceae</taxon>
        <taxon>Leptonema</taxon>
    </lineage>
</organism>
<protein>
    <recommendedName>
        <fullName evidence="3">DUF1820 family protein</fullName>
    </recommendedName>
</protein>
<sequence>MLRLDRSGNQADLTATMAATKRLYRIQFLNQGKTYELYARSVTQGALFGFIEIEDLVFGEKSAVLVDPTEEGLKKEFEDTKRIHVPMHSVLRIDELEKTASFRPRVISIDAGSGPSAQPAPVLYSPPK</sequence>
<dbReference type="HOGENOM" id="CLU_160631_0_0_12"/>
<dbReference type="AlphaFoldDB" id="H2CCS0"/>
<accession>H2CCS0</accession>
<dbReference type="STRING" id="183.GCA_002009735_00107"/>
<name>H2CCS0_9LEPT</name>
<reference evidence="1 2" key="1">
    <citation type="submission" date="2011-10" db="EMBL/GenBank/DDBJ databases">
        <title>The Improved High-Quality Draft genome of Leptonema illini DSM 21528.</title>
        <authorList>
            <consortium name="US DOE Joint Genome Institute (JGI-PGF)"/>
            <person name="Lucas S."/>
            <person name="Copeland A."/>
            <person name="Lapidus A."/>
            <person name="Glavina del Rio T."/>
            <person name="Dalin E."/>
            <person name="Tice H."/>
            <person name="Bruce D."/>
            <person name="Goodwin L."/>
            <person name="Pitluck S."/>
            <person name="Peters L."/>
            <person name="Mikhailova N."/>
            <person name="Held B."/>
            <person name="Kyrpides N."/>
            <person name="Mavromatis K."/>
            <person name="Ivanova N."/>
            <person name="Markowitz V."/>
            <person name="Cheng J.-F."/>
            <person name="Hugenholtz P."/>
            <person name="Woyke T."/>
            <person name="Wu D."/>
            <person name="Gronow S."/>
            <person name="Wellnitz S."/>
            <person name="Brambilla E.-M."/>
            <person name="Klenk H.-P."/>
            <person name="Eisen J.A."/>
        </authorList>
    </citation>
    <scope>NUCLEOTIDE SEQUENCE [LARGE SCALE GENOMIC DNA]</scope>
    <source>
        <strain evidence="1 2">DSM 21528</strain>
    </source>
</reference>
<evidence type="ECO:0000313" key="2">
    <source>
        <dbReference type="Proteomes" id="UP000005737"/>
    </source>
</evidence>
<evidence type="ECO:0008006" key="3">
    <source>
        <dbReference type="Google" id="ProtNLM"/>
    </source>
</evidence>
<dbReference type="InterPro" id="IPR014949">
    <property type="entry name" value="DUF1820"/>
</dbReference>
<keyword evidence="2" id="KW-1185">Reference proteome</keyword>
<dbReference type="Proteomes" id="UP000005737">
    <property type="component" value="Unassembled WGS sequence"/>
</dbReference>